<evidence type="ECO:0000256" key="5">
    <source>
        <dbReference type="ARBA" id="ARBA00022692"/>
    </source>
</evidence>
<dbReference type="PANTHER" id="PTHR33908:SF11">
    <property type="entry name" value="MEMBRANE PROTEIN"/>
    <property type="match status" value="1"/>
</dbReference>
<feature type="transmembrane region" description="Helical" evidence="8">
    <location>
        <begin position="257"/>
        <end position="279"/>
    </location>
</feature>
<comment type="subcellular location">
    <subcellularLocation>
        <location evidence="1">Cell membrane</location>
        <topology evidence="1">Multi-pass membrane protein</topology>
    </subcellularLocation>
</comment>
<evidence type="ECO:0000256" key="7">
    <source>
        <dbReference type="ARBA" id="ARBA00023136"/>
    </source>
</evidence>
<dbReference type="InterPro" id="IPR038731">
    <property type="entry name" value="RgtA/B/C-like"/>
</dbReference>
<protein>
    <recommendedName>
        <fullName evidence="9">Glycosyltransferase RgtA/B/C/D-like domain-containing protein</fullName>
    </recommendedName>
</protein>
<dbReference type="GO" id="GO:0009103">
    <property type="term" value="P:lipopolysaccharide biosynthetic process"/>
    <property type="evidence" value="ECO:0007669"/>
    <property type="project" value="UniProtKB-ARBA"/>
</dbReference>
<evidence type="ECO:0000256" key="2">
    <source>
        <dbReference type="ARBA" id="ARBA00022475"/>
    </source>
</evidence>
<proteinExistence type="predicted"/>
<evidence type="ECO:0000256" key="8">
    <source>
        <dbReference type="SAM" id="Phobius"/>
    </source>
</evidence>
<feature type="transmembrane region" description="Helical" evidence="8">
    <location>
        <begin position="12"/>
        <end position="30"/>
    </location>
</feature>
<keyword evidence="6 8" id="KW-1133">Transmembrane helix</keyword>
<feature type="transmembrane region" description="Helical" evidence="8">
    <location>
        <begin position="188"/>
        <end position="207"/>
    </location>
</feature>
<dbReference type="InterPro" id="IPR050297">
    <property type="entry name" value="LipidA_mod_glycosyltrf_83"/>
</dbReference>
<comment type="caution">
    <text evidence="10">The sequence shown here is derived from an EMBL/GenBank/DDBJ whole genome shotgun (WGS) entry which is preliminary data.</text>
</comment>
<feature type="transmembrane region" description="Helical" evidence="8">
    <location>
        <begin position="285"/>
        <end position="304"/>
    </location>
</feature>
<feature type="transmembrane region" description="Helical" evidence="8">
    <location>
        <begin position="113"/>
        <end position="131"/>
    </location>
</feature>
<name>A0A1G1VSV6_9BACT</name>
<evidence type="ECO:0000256" key="3">
    <source>
        <dbReference type="ARBA" id="ARBA00022676"/>
    </source>
</evidence>
<gene>
    <name evidence="10" type="ORF">A2786_03165</name>
</gene>
<evidence type="ECO:0000256" key="4">
    <source>
        <dbReference type="ARBA" id="ARBA00022679"/>
    </source>
</evidence>
<keyword evidence="4" id="KW-0808">Transferase</keyword>
<feature type="transmembrane region" description="Helical" evidence="8">
    <location>
        <begin position="335"/>
        <end position="358"/>
    </location>
</feature>
<accession>A0A1G1VSV6</accession>
<dbReference type="GO" id="GO:0005886">
    <property type="term" value="C:plasma membrane"/>
    <property type="evidence" value="ECO:0007669"/>
    <property type="project" value="UniProtKB-SubCell"/>
</dbReference>
<feature type="transmembrane region" description="Helical" evidence="8">
    <location>
        <begin position="137"/>
        <end position="153"/>
    </location>
</feature>
<feature type="transmembrane region" description="Helical" evidence="8">
    <location>
        <begin position="311"/>
        <end position="329"/>
    </location>
</feature>
<keyword evidence="2" id="KW-1003">Cell membrane</keyword>
<reference evidence="10 11" key="1">
    <citation type="journal article" date="2016" name="Nat. Commun.">
        <title>Thousands of microbial genomes shed light on interconnected biogeochemical processes in an aquifer system.</title>
        <authorList>
            <person name="Anantharaman K."/>
            <person name="Brown C.T."/>
            <person name="Hug L.A."/>
            <person name="Sharon I."/>
            <person name="Castelle C.J."/>
            <person name="Probst A.J."/>
            <person name="Thomas B.C."/>
            <person name="Singh A."/>
            <person name="Wilkins M.J."/>
            <person name="Karaoz U."/>
            <person name="Brodie E.L."/>
            <person name="Williams K.H."/>
            <person name="Hubbard S.S."/>
            <person name="Banfield J.F."/>
        </authorList>
    </citation>
    <scope>NUCLEOTIDE SEQUENCE [LARGE SCALE GENOMIC DNA]</scope>
</reference>
<dbReference type="GO" id="GO:0016763">
    <property type="term" value="F:pentosyltransferase activity"/>
    <property type="evidence" value="ECO:0007669"/>
    <property type="project" value="TreeGrafter"/>
</dbReference>
<evidence type="ECO:0000313" key="10">
    <source>
        <dbReference type="EMBL" id="OGY18472.1"/>
    </source>
</evidence>
<dbReference type="Pfam" id="PF13231">
    <property type="entry name" value="PMT_2"/>
    <property type="match status" value="1"/>
</dbReference>
<evidence type="ECO:0000259" key="9">
    <source>
        <dbReference type="Pfam" id="PF13231"/>
    </source>
</evidence>
<keyword evidence="3" id="KW-0328">Glycosyltransferase</keyword>
<evidence type="ECO:0000313" key="11">
    <source>
        <dbReference type="Proteomes" id="UP000179233"/>
    </source>
</evidence>
<feature type="transmembrane region" description="Helical" evidence="8">
    <location>
        <begin position="83"/>
        <end position="101"/>
    </location>
</feature>
<dbReference type="Proteomes" id="UP000179233">
    <property type="component" value="Unassembled WGS sequence"/>
</dbReference>
<evidence type="ECO:0000256" key="6">
    <source>
        <dbReference type="ARBA" id="ARBA00022989"/>
    </source>
</evidence>
<feature type="domain" description="Glycosyltransferase RgtA/B/C/D-like" evidence="9">
    <location>
        <begin position="63"/>
        <end position="192"/>
    </location>
</feature>
<evidence type="ECO:0000256" key="1">
    <source>
        <dbReference type="ARBA" id="ARBA00004651"/>
    </source>
</evidence>
<dbReference type="PANTHER" id="PTHR33908">
    <property type="entry name" value="MANNOSYLTRANSFERASE YKCB-RELATED"/>
    <property type="match status" value="1"/>
</dbReference>
<dbReference type="EMBL" id="MHCJ01000003">
    <property type="protein sequence ID" value="OGY18472.1"/>
    <property type="molecule type" value="Genomic_DNA"/>
</dbReference>
<organism evidence="10 11">
    <name type="scientific">Candidatus Chisholmbacteria bacterium RIFCSPHIGHO2_01_FULL_52_32</name>
    <dbReference type="NCBI Taxonomy" id="1797591"/>
    <lineage>
        <taxon>Bacteria</taxon>
        <taxon>Candidatus Chisholmiibacteriota</taxon>
    </lineage>
</organism>
<sequence>MPNKEEEKKKTDLVIGCILALALLVRMIAINQSFWLDEAINVTAARDRGFTDLILNYTKGDFHPPLYHIILWLWLKAVPVSEMSARLPSVVFGVLTVWVVYKIGQKLWKENASFARLAALFLATSGLHVYYSQEARMYALAALTTASAVLTLLNLRKDSSRKNKLLFLSSFVLMLLSDYQPWLLLPFFFVVTPGMTALALFLLFPWWPMLAEQVRQGITTAANFPAWGEVVGGLTLKSALLVPVKFLVGRVSIDNNLLYALVLSLPTVVAGLGLARTLMEKGKHLHVIKGWLAVPLAAGALVGLKVPIFSYFRFLFVLPAFYLMLSYGLGKFRFIFRGPLIAILLLTNIISTAAYLGIARFHREDWRSAASFVFVFKDQSLVLFPNLAQAAGFEFYNNGKVKVEDPSTLNLHNNPKHVFLVKYVAEIFDPKDLLVETLNDNGYQKTEEKGFNGVLVWHYELKP</sequence>
<dbReference type="AlphaFoldDB" id="A0A1G1VSV6"/>
<keyword evidence="5 8" id="KW-0812">Transmembrane</keyword>
<keyword evidence="7 8" id="KW-0472">Membrane</keyword>